<evidence type="ECO:0008006" key="4">
    <source>
        <dbReference type="Google" id="ProtNLM"/>
    </source>
</evidence>
<feature type="transmembrane region" description="Helical" evidence="1">
    <location>
        <begin position="46"/>
        <end position="67"/>
    </location>
</feature>
<protein>
    <recommendedName>
        <fullName evidence="4">Transmembrane protein</fullName>
    </recommendedName>
</protein>
<keyword evidence="3" id="KW-1185">Reference proteome</keyword>
<keyword evidence="1" id="KW-1133">Transmembrane helix</keyword>
<evidence type="ECO:0000256" key="1">
    <source>
        <dbReference type="SAM" id="Phobius"/>
    </source>
</evidence>
<dbReference type="Proteomes" id="UP001189757">
    <property type="component" value="Unassembled WGS sequence"/>
</dbReference>
<keyword evidence="1" id="KW-0812">Transmembrane</keyword>
<feature type="transmembrane region" description="Helical" evidence="1">
    <location>
        <begin position="7"/>
        <end position="26"/>
    </location>
</feature>
<comment type="caution">
    <text evidence="2">The sequence shown here is derived from an EMBL/GenBank/DDBJ whole genome shotgun (WGS) entry which is preliminary data.</text>
</comment>
<dbReference type="EMBL" id="CATZLL010000023">
    <property type="protein sequence ID" value="CAJ0822556.1"/>
    <property type="molecule type" value="Genomic_DNA"/>
</dbReference>
<feature type="transmembrane region" description="Helical" evidence="1">
    <location>
        <begin position="74"/>
        <end position="98"/>
    </location>
</feature>
<name>A0ABN9JS38_9RALS</name>
<proteinExistence type="predicted"/>
<keyword evidence="1" id="KW-0472">Membrane</keyword>
<sequence length="101" mass="10882">MPGRKSLLGLAVLIGVPAIWLSILASNELNDPDTNGGLGAVIGAALIWYASAGLWAGIVTRTILLWMRRFNAGWVAWHAVAICGLVALPAVLTVSQYWRKW</sequence>
<organism evidence="2 3">
    <name type="scientific">Ralstonia flaminis</name>
    <dbReference type="NCBI Taxonomy" id="3058597"/>
    <lineage>
        <taxon>Bacteria</taxon>
        <taxon>Pseudomonadati</taxon>
        <taxon>Pseudomonadota</taxon>
        <taxon>Betaproteobacteria</taxon>
        <taxon>Burkholderiales</taxon>
        <taxon>Burkholderiaceae</taxon>
        <taxon>Ralstonia</taxon>
    </lineage>
</organism>
<evidence type="ECO:0000313" key="2">
    <source>
        <dbReference type="EMBL" id="CAJ0822556.1"/>
    </source>
</evidence>
<reference evidence="2 3" key="1">
    <citation type="submission" date="2023-07" db="EMBL/GenBank/DDBJ databases">
        <authorList>
            <person name="Peeters C."/>
        </authorList>
    </citation>
    <scope>NUCLEOTIDE SEQUENCE [LARGE SCALE GENOMIC DNA]</scope>
    <source>
        <strain evidence="2 3">LMG 18101</strain>
    </source>
</reference>
<accession>A0ABN9JS38</accession>
<gene>
    <name evidence="2" type="ORF">LMG18101_05067</name>
</gene>
<evidence type="ECO:0000313" key="3">
    <source>
        <dbReference type="Proteomes" id="UP001189757"/>
    </source>
</evidence>